<keyword evidence="1" id="KW-0805">Transcription regulation</keyword>
<dbReference type="Gene3D" id="2.10.109.10">
    <property type="entry name" value="Umud Fragment, subunit A"/>
    <property type="match status" value="1"/>
</dbReference>
<dbReference type="Pfam" id="PF00717">
    <property type="entry name" value="Peptidase_S24"/>
    <property type="match status" value="1"/>
</dbReference>
<name>A0A7X3KW41_9GAMM</name>
<keyword evidence="2" id="KW-0238">DNA-binding</keyword>
<keyword evidence="3" id="KW-0804">Transcription</keyword>
<dbReference type="Proteomes" id="UP000461288">
    <property type="component" value="Unassembled WGS sequence"/>
</dbReference>
<proteinExistence type="predicted"/>
<gene>
    <name evidence="5" type="ORF">GO594_25745</name>
</gene>
<protein>
    <submittedName>
        <fullName evidence="5">XRE family transcriptional regulator</fullName>
    </submittedName>
</protein>
<dbReference type="InterPro" id="IPR015927">
    <property type="entry name" value="Peptidase_S24_S26A/B/C"/>
</dbReference>
<dbReference type="AlphaFoldDB" id="A0A7X3KW41"/>
<dbReference type="InterPro" id="IPR036286">
    <property type="entry name" value="LexA/Signal_pep-like_sf"/>
</dbReference>
<dbReference type="EMBL" id="WTFN01000094">
    <property type="protein sequence ID" value="MWK59405.1"/>
    <property type="molecule type" value="Genomic_DNA"/>
</dbReference>
<evidence type="ECO:0000256" key="1">
    <source>
        <dbReference type="ARBA" id="ARBA00023015"/>
    </source>
</evidence>
<dbReference type="SUPFAM" id="SSF51306">
    <property type="entry name" value="LexA/Signal peptidase"/>
    <property type="match status" value="1"/>
</dbReference>
<evidence type="ECO:0000313" key="5">
    <source>
        <dbReference type="EMBL" id="MWK59405.1"/>
    </source>
</evidence>
<reference evidence="5 6" key="1">
    <citation type="submission" date="2019-12" db="EMBL/GenBank/DDBJ databases">
        <title>Draft genome sequence of Pseudomonas otitidis recovered from a chicken carcass.</title>
        <authorList>
            <person name="Vieira T.R."/>
            <person name="Oliviera E.F.C."/>
            <person name="Silva N.M.V."/>
            <person name="Sambrano G.E."/>
            <person name="Cibulski S.P."/>
            <person name="Cardoso M.R.I."/>
        </authorList>
    </citation>
    <scope>NUCLEOTIDE SEQUENCE [LARGE SCALE GENOMIC DNA]</scope>
    <source>
        <strain evidence="5 6">25_K</strain>
    </source>
</reference>
<dbReference type="RefSeq" id="WP_160482699.1">
    <property type="nucleotide sequence ID" value="NZ_WTFN01000094.1"/>
</dbReference>
<dbReference type="GO" id="GO:0003677">
    <property type="term" value="F:DNA binding"/>
    <property type="evidence" value="ECO:0007669"/>
    <property type="project" value="UniProtKB-KW"/>
</dbReference>
<dbReference type="PANTHER" id="PTHR40661:SF3">
    <property type="entry name" value="FELS-1 PROPHAGE TRANSCRIPTIONAL REGULATOR"/>
    <property type="match status" value="1"/>
</dbReference>
<accession>A0A7X3KW41</accession>
<organism evidence="5 6">
    <name type="scientific">Metapseudomonas otitidis</name>
    <dbReference type="NCBI Taxonomy" id="319939"/>
    <lineage>
        <taxon>Bacteria</taxon>
        <taxon>Pseudomonadati</taxon>
        <taxon>Pseudomonadota</taxon>
        <taxon>Gammaproteobacteria</taxon>
        <taxon>Pseudomonadales</taxon>
        <taxon>Pseudomonadaceae</taxon>
        <taxon>Metapseudomonas</taxon>
    </lineage>
</organism>
<dbReference type="CDD" id="cd06529">
    <property type="entry name" value="S24_LexA-like"/>
    <property type="match status" value="1"/>
</dbReference>
<dbReference type="InterPro" id="IPR039418">
    <property type="entry name" value="LexA-like"/>
</dbReference>
<evidence type="ECO:0000313" key="6">
    <source>
        <dbReference type="Proteomes" id="UP000461288"/>
    </source>
</evidence>
<evidence type="ECO:0000256" key="3">
    <source>
        <dbReference type="ARBA" id="ARBA00023163"/>
    </source>
</evidence>
<sequence length="279" mass="31071">MLTGTELGAAIESARLKKSVTKKAMASAFGVAPPSVQGWVNTGRIDKSKLIQVIRYFSDVVGPEHWGLSRDDNDLLQLDDDLSAAAPQSAADIVRAMLETKAGKSISPEARERLLIAADEAQPSTNVITADFSRRPIRGDEIRIAHYDVRGAMGSGKLVREYPEMLRDVTVSQEHLRELGVKYQDPAHLKVITGDGESMAPTIKHLDPLIVDASIREFTGDGIYAFTWQGLFYIKRLQMRGPDHFRMLSDNPLHPPEDIRVDETYIQARVLLVWNARRV</sequence>
<comment type="caution">
    <text evidence="5">The sequence shown here is derived from an EMBL/GenBank/DDBJ whole genome shotgun (WGS) entry which is preliminary data.</text>
</comment>
<evidence type="ECO:0000259" key="4">
    <source>
        <dbReference type="Pfam" id="PF00717"/>
    </source>
</evidence>
<dbReference type="PANTHER" id="PTHR40661">
    <property type="match status" value="1"/>
</dbReference>
<feature type="domain" description="Peptidase S24/S26A/S26B/S26C" evidence="4">
    <location>
        <begin position="176"/>
        <end position="270"/>
    </location>
</feature>
<evidence type="ECO:0000256" key="2">
    <source>
        <dbReference type="ARBA" id="ARBA00023125"/>
    </source>
</evidence>